<dbReference type="InterPro" id="IPR043128">
    <property type="entry name" value="Rev_trsase/Diguanyl_cyclase"/>
</dbReference>
<dbReference type="InterPro" id="IPR005330">
    <property type="entry name" value="MHYT_dom"/>
</dbReference>
<proteinExistence type="predicted"/>
<dbReference type="OrthoDB" id="9814202at2"/>
<dbReference type="Gene3D" id="3.20.20.450">
    <property type="entry name" value="EAL domain"/>
    <property type="match status" value="1"/>
</dbReference>
<feature type="domain" description="PAS" evidence="2">
    <location>
        <begin position="248"/>
        <end position="321"/>
    </location>
</feature>
<dbReference type="InterPro" id="IPR001633">
    <property type="entry name" value="EAL_dom"/>
</dbReference>
<dbReference type="PROSITE" id="PS50924">
    <property type="entry name" value="MHYT"/>
    <property type="match status" value="1"/>
</dbReference>
<dbReference type="InterPro" id="IPR052155">
    <property type="entry name" value="Biofilm_reg_signaling"/>
</dbReference>
<comment type="caution">
    <text evidence="7">The sequence shown here is derived from an EMBL/GenBank/DDBJ whole genome shotgun (WGS) entry which is preliminary data.</text>
</comment>
<dbReference type="Pfam" id="PF00989">
    <property type="entry name" value="PAS"/>
    <property type="match status" value="1"/>
</dbReference>
<evidence type="ECO:0000259" key="4">
    <source>
        <dbReference type="PROSITE" id="PS50883"/>
    </source>
</evidence>
<evidence type="ECO:0000313" key="7">
    <source>
        <dbReference type="EMBL" id="OAH47087.1"/>
    </source>
</evidence>
<dbReference type="NCBIfam" id="TIGR00254">
    <property type="entry name" value="GGDEF"/>
    <property type="match status" value="1"/>
</dbReference>
<dbReference type="EMBL" id="LSTR01000017">
    <property type="protein sequence ID" value="OAH47087.1"/>
    <property type="molecule type" value="Genomic_DNA"/>
</dbReference>
<dbReference type="GO" id="GO:0006355">
    <property type="term" value="P:regulation of DNA-templated transcription"/>
    <property type="evidence" value="ECO:0007669"/>
    <property type="project" value="InterPro"/>
</dbReference>
<dbReference type="InterPro" id="IPR035919">
    <property type="entry name" value="EAL_sf"/>
</dbReference>
<dbReference type="Pfam" id="PF03707">
    <property type="entry name" value="MHYT"/>
    <property type="match status" value="2"/>
</dbReference>
<dbReference type="CDD" id="cd01948">
    <property type="entry name" value="EAL"/>
    <property type="match status" value="1"/>
</dbReference>
<keyword evidence="1" id="KW-0812">Transmembrane</keyword>
<feature type="transmembrane region" description="Helical" evidence="1">
    <location>
        <begin position="16"/>
        <end position="35"/>
    </location>
</feature>
<sequence length="932" mass="102086">MFDIYFCIRDDHDLRLVAAAGLICAISAIAIVLFLRRARDTKNIDHIRWAIASGGVGGFGVWSTHFTAMMGYDPGIILGYALVPTILSLLTVVSALTLAHMIALRSSALNARILAGLVVGLGIASMHYLGIYAIRIDADFRWSQPMVIASILLITAPAPLAFHFALDRRGYATGVLAALSILSGILSLHFAGMAALSLRPNRLEETGGLLLSTPQMGLAVAIVALGVLTVSIMAALSSARLHAAVGASEREFKVLVQGISDCAIYMLDRDGRVASWNAGAQRLKGYSSTEAMGLELSSFYSEEDRSAGLPRRGIETARQDGKFNAEGWRYRKDGSRFWAHVTIESVFDETGLFRGFAKITRDMTRMREDQLRLEETRSKLDVALSNMHQGLCLFDQNGHLTLANDRVSTLFDVSHEQCPPGTAFEELVRIAVAKRTGGAVAVEALEETLARHRACIENPDGGVLIADFADGSTFSIAHHALPDGGWVSTFDDITDRRRAEQRIEHMALHDELTGLPNRSSYNDSLDLALSQASRNGGKVAVIGIDLDRFKEVNDVHGHSTGDAVLQELARRMLGQLGRGEVVARFGGDEFAAFKSFENDDALDNFISRLERCLVEKIEMDGLSIHPGASLGIAIFPTDGSRREPLVNNADLAMYRAKATIGRQVCFYEQGMDEAARARRTLANDLREAVERNEFSLAYQVQKLVSTEAVVGYEALLRWQHPRDGWISPAEFIPIAEESGEILAIGEWVLRQACRDAANWPEPWRVAVNLSPIQLMHVDLIQIVTSALLESGLPAHRLELEITETALVSDKARALHILRQIKAIGVSIAMDDFGTGYSSLDTLNSFPFDKIKIDRSFLLDSETSHQARAIIRAVLALGHSLEVPVLAEGLETEDQLRLLRTEGCDEAQGYLWGRPTMSPSLEPERAPLKIEAA</sequence>
<feature type="transmembrane region" description="Helical" evidence="1">
    <location>
        <begin position="173"/>
        <end position="196"/>
    </location>
</feature>
<evidence type="ECO:0000259" key="3">
    <source>
        <dbReference type="PROSITE" id="PS50113"/>
    </source>
</evidence>
<dbReference type="InterPro" id="IPR029787">
    <property type="entry name" value="Nucleotide_cyclase"/>
</dbReference>
<dbReference type="Pfam" id="PF12860">
    <property type="entry name" value="PAS_7"/>
    <property type="match status" value="1"/>
</dbReference>
<feature type="domain" description="GGDEF" evidence="5">
    <location>
        <begin position="537"/>
        <end position="669"/>
    </location>
</feature>
<dbReference type="PANTHER" id="PTHR44757:SF2">
    <property type="entry name" value="BIOFILM ARCHITECTURE MAINTENANCE PROTEIN MBAA"/>
    <property type="match status" value="1"/>
</dbReference>
<feature type="transmembrane region" description="Helical" evidence="1">
    <location>
        <begin position="77"/>
        <end position="101"/>
    </location>
</feature>
<dbReference type="RefSeq" id="WP_063976025.1">
    <property type="nucleotide sequence ID" value="NZ_LSTR01000017.1"/>
</dbReference>
<gene>
    <name evidence="7" type="ORF">AX777_14665</name>
</gene>
<dbReference type="Pfam" id="PF00563">
    <property type="entry name" value="EAL"/>
    <property type="match status" value="1"/>
</dbReference>
<dbReference type="GO" id="GO:0016020">
    <property type="term" value="C:membrane"/>
    <property type="evidence" value="ECO:0007669"/>
    <property type="project" value="UniProtKB-UniRule"/>
</dbReference>
<feature type="domain" description="PAC" evidence="3">
    <location>
        <begin position="323"/>
        <end position="375"/>
    </location>
</feature>
<dbReference type="Gene3D" id="3.30.70.270">
    <property type="match status" value="1"/>
</dbReference>
<dbReference type="Proteomes" id="UP000077262">
    <property type="component" value="Unassembled WGS sequence"/>
</dbReference>
<reference evidence="7 8" key="1">
    <citation type="submission" date="2016-02" db="EMBL/GenBank/DDBJ databases">
        <authorList>
            <person name="Wen L."/>
            <person name="He K."/>
            <person name="Yang H."/>
        </authorList>
    </citation>
    <scope>NUCLEOTIDE SEQUENCE [LARGE SCALE GENOMIC DNA]</scope>
    <source>
        <strain evidence="7 8">CD09_2</strain>
    </source>
</reference>
<feature type="transmembrane region" description="Helical" evidence="1">
    <location>
        <begin position="113"/>
        <end position="134"/>
    </location>
</feature>
<dbReference type="NCBIfam" id="TIGR00229">
    <property type="entry name" value="sensory_box"/>
    <property type="match status" value="1"/>
</dbReference>
<dbReference type="InterPro" id="IPR000160">
    <property type="entry name" value="GGDEF_dom"/>
</dbReference>
<dbReference type="SUPFAM" id="SSF55785">
    <property type="entry name" value="PYP-like sensor domain (PAS domain)"/>
    <property type="match status" value="2"/>
</dbReference>
<dbReference type="Gene3D" id="3.30.450.20">
    <property type="entry name" value="PAS domain"/>
    <property type="match status" value="2"/>
</dbReference>
<dbReference type="InterPro" id="IPR035965">
    <property type="entry name" value="PAS-like_dom_sf"/>
</dbReference>
<evidence type="ECO:0000259" key="5">
    <source>
        <dbReference type="PROSITE" id="PS50887"/>
    </source>
</evidence>
<dbReference type="PROSITE" id="PS50883">
    <property type="entry name" value="EAL"/>
    <property type="match status" value="1"/>
</dbReference>
<feature type="transmembrane region" description="Helical" evidence="1">
    <location>
        <begin position="146"/>
        <end position="166"/>
    </location>
</feature>
<dbReference type="PROSITE" id="PS50112">
    <property type="entry name" value="PAS"/>
    <property type="match status" value="1"/>
</dbReference>
<evidence type="ECO:0000256" key="1">
    <source>
        <dbReference type="PROSITE-ProRule" id="PRU00244"/>
    </source>
</evidence>
<dbReference type="PROSITE" id="PS50113">
    <property type="entry name" value="PAC"/>
    <property type="match status" value="1"/>
</dbReference>
<dbReference type="InterPro" id="IPR000014">
    <property type="entry name" value="PAS"/>
</dbReference>
<dbReference type="PROSITE" id="PS50887">
    <property type="entry name" value="GGDEF"/>
    <property type="match status" value="1"/>
</dbReference>
<dbReference type="PANTHER" id="PTHR44757">
    <property type="entry name" value="DIGUANYLATE CYCLASE DGCP"/>
    <property type="match status" value="1"/>
</dbReference>
<name>A0A177K1X6_SPHYA</name>
<dbReference type="SMART" id="SM00052">
    <property type="entry name" value="EAL"/>
    <property type="match status" value="1"/>
</dbReference>
<dbReference type="SMART" id="SM00267">
    <property type="entry name" value="GGDEF"/>
    <property type="match status" value="1"/>
</dbReference>
<dbReference type="SUPFAM" id="SSF141868">
    <property type="entry name" value="EAL domain-like"/>
    <property type="match status" value="1"/>
</dbReference>
<dbReference type="InterPro" id="IPR013767">
    <property type="entry name" value="PAS_fold"/>
</dbReference>
<feature type="domain" description="MHYT" evidence="6">
    <location>
        <begin position="12"/>
        <end position="199"/>
    </location>
</feature>
<dbReference type="CDD" id="cd01949">
    <property type="entry name" value="GGDEF"/>
    <property type="match status" value="1"/>
</dbReference>
<feature type="domain" description="EAL" evidence="4">
    <location>
        <begin position="678"/>
        <end position="928"/>
    </location>
</feature>
<dbReference type="InterPro" id="IPR000700">
    <property type="entry name" value="PAS-assoc_C"/>
</dbReference>
<evidence type="ECO:0000313" key="8">
    <source>
        <dbReference type="Proteomes" id="UP000077262"/>
    </source>
</evidence>
<dbReference type="SMART" id="SM00091">
    <property type="entry name" value="PAS"/>
    <property type="match status" value="2"/>
</dbReference>
<keyword evidence="1" id="KW-0472">Membrane</keyword>
<feature type="transmembrane region" description="Helical" evidence="1">
    <location>
        <begin position="47"/>
        <end position="65"/>
    </location>
</feature>
<dbReference type="AlphaFoldDB" id="A0A177K1X6"/>
<accession>A0A177K1X6</accession>
<evidence type="ECO:0000259" key="2">
    <source>
        <dbReference type="PROSITE" id="PS50112"/>
    </source>
</evidence>
<protein>
    <submittedName>
        <fullName evidence="7">Diguanylate cyclase</fullName>
    </submittedName>
</protein>
<dbReference type="CDD" id="cd00130">
    <property type="entry name" value="PAS"/>
    <property type="match status" value="1"/>
</dbReference>
<dbReference type="Pfam" id="PF00990">
    <property type="entry name" value="GGDEF"/>
    <property type="match status" value="1"/>
</dbReference>
<organism evidence="7 8">
    <name type="scientific">Sphingobium yanoikuyae</name>
    <name type="common">Sphingomonas yanoikuyae</name>
    <dbReference type="NCBI Taxonomy" id="13690"/>
    <lineage>
        <taxon>Bacteria</taxon>
        <taxon>Pseudomonadati</taxon>
        <taxon>Pseudomonadota</taxon>
        <taxon>Alphaproteobacteria</taxon>
        <taxon>Sphingomonadales</taxon>
        <taxon>Sphingomonadaceae</taxon>
        <taxon>Sphingobium</taxon>
    </lineage>
</organism>
<dbReference type="SUPFAM" id="SSF55073">
    <property type="entry name" value="Nucleotide cyclase"/>
    <property type="match status" value="1"/>
</dbReference>
<evidence type="ECO:0000259" key="6">
    <source>
        <dbReference type="PROSITE" id="PS50924"/>
    </source>
</evidence>
<keyword evidence="1" id="KW-1133">Transmembrane helix</keyword>